<reference evidence="1 2" key="1">
    <citation type="submission" date="2016-10" db="EMBL/GenBank/DDBJ databases">
        <authorList>
            <person name="Varghese N."/>
            <person name="Submissions S."/>
        </authorList>
    </citation>
    <scope>NUCLEOTIDE SEQUENCE [LARGE SCALE GENOMIC DNA]</scope>
    <source>
        <strain evidence="1 2">YR512</strain>
    </source>
</reference>
<evidence type="ECO:0000313" key="1">
    <source>
        <dbReference type="EMBL" id="SFK62015.1"/>
    </source>
</evidence>
<proteinExistence type="predicted"/>
<organism evidence="1 2">
    <name type="scientific">Candidatus Pantoea symbiotica</name>
    <dbReference type="NCBI Taxonomy" id="1884370"/>
    <lineage>
        <taxon>Bacteria</taxon>
        <taxon>Pseudomonadati</taxon>
        <taxon>Pseudomonadota</taxon>
        <taxon>Gammaproteobacteria</taxon>
        <taxon>Enterobacterales</taxon>
        <taxon>Erwiniaceae</taxon>
        <taxon>Pantoea</taxon>
    </lineage>
</organism>
<dbReference type="EMBL" id="FOSD01000008">
    <property type="protein sequence ID" value="SFK62015.1"/>
    <property type="molecule type" value="Genomic_DNA"/>
</dbReference>
<evidence type="ECO:0000313" key="2">
    <source>
        <dbReference type="Proteomes" id="UP000198841"/>
    </source>
</evidence>
<comment type="caution">
    <text evidence="1">The sequence shown here is derived from an EMBL/GenBank/DDBJ whole genome shotgun (WGS) entry which is preliminary data.</text>
</comment>
<sequence length="29" mass="3324">MNLISPGKFLDVGEFYLKQDAKLKRQING</sequence>
<gene>
    <name evidence="1" type="ORF">SAMN05518863_108219</name>
</gene>
<protein>
    <submittedName>
        <fullName evidence="1">Uncharacterized protein</fullName>
    </submittedName>
</protein>
<accession>A0A1I4AZQ9</accession>
<name>A0A1I4AZQ9_9GAMM</name>
<dbReference type="Proteomes" id="UP000198841">
    <property type="component" value="Unassembled WGS sequence"/>
</dbReference>
<keyword evidence="2" id="KW-1185">Reference proteome</keyword>